<comment type="caution">
    <text evidence="2">The sequence shown here is derived from an EMBL/GenBank/DDBJ whole genome shotgun (WGS) entry which is preliminary data.</text>
</comment>
<reference evidence="2 3" key="1">
    <citation type="journal article" date="2019" name="Sci. Rep.">
        <title>Orb-weaving spider Araneus ventricosus genome elucidates the spidroin gene catalogue.</title>
        <authorList>
            <person name="Kono N."/>
            <person name="Nakamura H."/>
            <person name="Ohtoshi R."/>
            <person name="Moran D.A.P."/>
            <person name="Shinohara A."/>
            <person name="Yoshida Y."/>
            <person name="Fujiwara M."/>
            <person name="Mori M."/>
            <person name="Tomita M."/>
            <person name="Arakawa K."/>
        </authorList>
    </citation>
    <scope>NUCLEOTIDE SEQUENCE [LARGE SCALE GENOMIC DNA]</scope>
</reference>
<organism evidence="2 3">
    <name type="scientific">Araneus ventricosus</name>
    <name type="common">Orbweaver spider</name>
    <name type="synonym">Epeira ventricosa</name>
    <dbReference type="NCBI Taxonomy" id="182803"/>
    <lineage>
        <taxon>Eukaryota</taxon>
        <taxon>Metazoa</taxon>
        <taxon>Ecdysozoa</taxon>
        <taxon>Arthropoda</taxon>
        <taxon>Chelicerata</taxon>
        <taxon>Arachnida</taxon>
        <taxon>Araneae</taxon>
        <taxon>Araneomorphae</taxon>
        <taxon>Entelegynae</taxon>
        <taxon>Araneoidea</taxon>
        <taxon>Araneidae</taxon>
        <taxon>Araneus</taxon>
    </lineage>
</organism>
<evidence type="ECO:0000313" key="2">
    <source>
        <dbReference type="EMBL" id="GBN51926.1"/>
    </source>
</evidence>
<accession>A0A4Y2PP97</accession>
<evidence type="ECO:0000259" key="1">
    <source>
        <dbReference type="Pfam" id="PF13649"/>
    </source>
</evidence>
<protein>
    <recommendedName>
        <fullName evidence="1">Methyltransferase domain-containing protein</fullName>
    </recommendedName>
</protein>
<keyword evidence="3" id="KW-1185">Reference proteome</keyword>
<dbReference type="Proteomes" id="UP000499080">
    <property type="component" value="Unassembled WGS sequence"/>
</dbReference>
<dbReference type="InterPro" id="IPR041698">
    <property type="entry name" value="Methyltransf_25"/>
</dbReference>
<feature type="domain" description="Methyltransferase" evidence="1">
    <location>
        <begin position="97"/>
        <end position="153"/>
    </location>
</feature>
<name>A0A4Y2PP97_ARAVE</name>
<dbReference type="EMBL" id="BGPR01011565">
    <property type="protein sequence ID" value="GBN51926.1"/>
    <property type="molecule type" value="Genomic_DNA"/>
</dbReference>
<dbReference type="AlphaFoldDB" id="A0A4Y2PP97"/>
<dbReference type="SUPFAM" id="SSF53335">
    <property type="entry name" value="S-adenosyl-L-methionine-dependent methyltransferases"/>
    <property type="match status" value="1"/>
</dbReference>
<evidence type="ECO:0000313" key="3">
    <source>
        <dbReference type="Proteomes" id="UP000499080"/>
    </source>
</evidence>
<proteinExistence type="predicted"/>
<dbReference type="CDD" id="cd02440">
    <property type="entry name" value="AdoMet_MTases"/>
    <property type="match status" value="1"/>
</dbReference>
<gene>
    <name evidence="2" type="ORF">AVEN_90825_1</name>
</gene>
<dbReference type="InterPro" id="IPR029063">
    <property type="entry name" value="SAM-dependent_MTases_sf"/>
</dbReference>
<dbReference type="Gene3D" id="3.40.50.150">
    <property type="entry name" value="Vaccinia Virus protein VP39"/>
    <property type="match status" value="1"/>
</dbReference>
<sequence>MRKQNRTWHPSLPFSFRRRVSWLPVQLLNTHITLTAFDCQEQVKLQVFSTKKIALSANMFFDAELYNTLDKPWETILKFMGKTLPDLGFYSEEPEVVMDVGCGPGYLSKNYIFPCFPNLQEMIAMDVTPNMIEEARTRHPHPKIKYVLADIEDR</sequence>
<dbReference type="Pfam" id="PF13649">
    <property type="entry name" value="Methyltransf_25"/>
    <property type="match status" value="1"/>
</dbReference>
<dbReference type="OrthoDB" id="6426949at2759"/>